<dbReference type="InterPro" id="IPR012337">
    <property type="entry name" value="RNaseH-like_sf"/>
</dbReference>
<evidence type="ECO:0000256" key="1">
    <source>
        <dbReference type="ARBA" id="ARBA00004123"/>
    </source>
</evidence>
<keyword evidence="11" id="KW-0539">Nucleus</keyword>
<comment type="caution">
    <text evidence="20">The sequence shown here is derived from an EMBL/GenBank/DDBJ whole genome shotgun (WGS) entry which is preliminary data.</text>
</comment>
<dbReference type="InterPro" id="IPR031162">
    <property type="entry name" value="CBP_P300_HAT"/>
</dbReference>
<name>A0A5N6Q6E5_9ASTR</name>
<keyword evidence="21" id="KW-1185">Reference proteome</keyword>
<feature type="compositionally biased region" description="Basic and acidic residues" evidence="15">
    <location>
        <begin position="1278"/>
        <end position="1289"/>
    </location>
</feature>
<dbReference type="GO" id="GO:0005634">
    <property type="term" value="C:nucleus"/>
    <property type="evidence" value="ECO:0007669"/>
    <property type="project" value="UniProtKB-SubCell"/>
</dbReference>
<dbReference type="GO" id="GO:0003713">
    <property type="term" value="F:transcription coactivator activity"/>
    <property type="evidence" value="ECO:0007669"/>
    <property type="project" value="TreeGrafter"/>
</dbReference>
<feature type="domain" description="ZZ-type" evidence="17">
    <location>
        <begin position="1052"/>
        <end position="1103"/>
    </location>
</feature>
<evidence type="ECO:0000259" key="19">
    <source>
        <dbReference type="PROSITE" id="PS51727"/>
    </source>
</evidence>
<dbReference type="InterPro" id="IPR011011">
    <property type="entry name" value="Znf_FYVE_PHD"/>
</dbReference>
<evidence type="ECO:0000256" key="7">
    <source>
        <dbReference type="ARBA" id="ARBA00022853"/>
    </source>
</evidence>
<evidence type="ECO:0000256" key="13">
    <source>
        <dbReference type="ARBA" id="ARBA00048017"/>
    </source>
</evidence>
<dbReference type="InterPro" id="IPR056924">
    <property type="entry name" value="SH3_Tf2-1"/>
</dbReference>
<keyword evidence="6" id="KW-0862">Zinc</keyword>
<keyword evidence="12" id="KW-0012">Acyltransferase</keyword>
<gene>
    <name evidence="20" type="ORF">E3N88_02574</name>
</gene>
<keyword evidence="9" id="KW-0010">Activator</keyword>
<evidence type="ECO:0000259" key="18">
    <source>
        <dbReference type="PROSITE" id="PS50994"/>
    </source>
</evidence>
<comment type="catalytic activity">
    <reaction evidence="13">
        <text>L-lysyl-[protein] + acetyl-CoA = N(6)-acetyl-L-lysyl-[protein] + CoA + H(+)</text>
        <dbReference type="Rhea" id="RHEA:45948"/>
        <dbReference type="Rhea" id="RHEA-COMP:9752"/>
        <dbReference type="Rhea" id="RHEA-COMP:10731"/>
        <dbReference type="ChEBI" id="CHEBI:15378"/>
        <dbReference type="ChEBI" id="CHEBI:29969"/>
        <dbReference type="ChEBI" id="CHEBI:57287"/>
        <dbReference type="ChEBI" id="CHEBI:57288"/>
        <dbReference type="ChEBI" id="CHEBI:61930"/>
        <dbReference type="EC" id="2.3.1.48"/>
    </reaction>
</comment>
<dbReference type="SUPFAM" id="SSF57933">
    <property type="entry name" value="TAZ domain"/>
    <property type="match status" value="1"/>
</dbReference>
<dbReference type="GO" id="GO:0008270">
    <property type="term" value="F:zinc ion binding"/>
    <property type="evidence" value="ECO:0007669"/>
    <property type="project" value="UniProtKB-KW"/>
</dbReference>
<evidence type="ECO:0000256" key="2">
    <source>
        <dbReference type="ARBA" id="ARBA00013184"/>
    </source>
</evidence>
<dbReference type="Pfam" id="PF02135">
    <property type="entry name" value="zf-TAZ"/>
    <property type="match status" value="1"/>
</dbReference>
<dbReference type="SMART" id="SM00551">
    <property type="entry name" value="ZnF_TAZ"/>
    <property type="match status" value="1"/>
</dbReference>
<feature type="compositionally biased region" description="Basic and acidic residues" evidence="15">
    <location>
        <begin position="51"/>
        <end position="60"/>
    </location>
</feature>
<dbReference type="PANTHER" id="PTHR13808">
    <property type="entry name" value="CBP/P300-RELATED"/>
    <property type="match status" value="1"/>
</dbReference>
<comment type="subcellular location">
    <subcellularLocation>
        <location evidence="1">Nucleus</location>
    </subcellularLocation>
</comment>
<feature type="region of interest" description="Disordered" evidence="15">
    <location>
        <begin position="50"/>
        <end position="74"/>
    </location>
</feature>
<feature type="domain" description="TAZ-type" evidence="16">
    <location>
        <begin position="1114"/>
        <end position="1195"/>
    </location>
</feature>
<keyword evidence="7" id="KW-0156">Chromatin regulator</keyword>
<dbReference type="InterPro" id="IPR013178">
    <property type="entry name" value="Histone_AcTrfase_Rtt109/CBP"/>
</dbReference>
<protein>
    <recommendedName>
        <fullName evidence="2">histone acetyltransferase</fullName>
        <ecNumber evidence="2">2.3.1.48</ecNumber>
    </recommendedName>
</protein>
<dbReference type="InterPro" id="IPR036397">
    <property type="entry name" value="RNaseH_sf"/>
</dbReference>
<evidence type="ECO:0000256" key="6">
    <source>
        <dbReference type="ARBA" id="ARBA00022833"/>
    </source>
</evidence>
<dbReference type="Gene3D" id="3.30.40.10">
    <property type="entry name" value="Zinc/RING finger domain, C3HC4 (zinc finger)"/>
    <property type="match status" value="1"/>
</dbReference>
<dbReference type="GO" id="GO:0045944">
    <property type="term" value="P:positive regulation of transcription by RNA polymerase II"/>
    <property type="evidence" value="ECO:0007669"/>
    <property type="project" value="TreeGrafter"/>
</dbReference>
<keyword evidence="3" id="KW-0808">Transferase</keyword>
<dbReference type="Proteomes" id="UP000326396">
    <property type="component" value="Linkage Group LG1"/>
</dbReference>
<keyword evidence="5 14" id="KW-0863">Zinc-finger</keyword>
<dbReference type="SMART" id="SM01250">
    <property type="entry name" value="KAT11"/>
    <property type="match status" value="1"/>
</dbReference>
<dbReference type="Gene3D" id="1.20.1020.10">
    <property type="entry name" value="TAZ domain"/>
    <property type="match status" value="1"/>
</dbReference>
<evidence type="ECO:0000256" key="5">
    <source>
        <dbReference type="ARBA" id="ARBA00022771"/>
    </source>
</evidence>
<dbReference type="InterPro" id="IPR000197">
    <property type="entry name" value="Znf_TAZ"/>
</dbReference>
<dbReference type="GO" id="GO:0015074">
    <property type="term" value="P:DNA integration"/>
    <property type="evidence" value="ECO:0007669"/>
    <property type="project" value="InterPro"/>
</dbReference>
<dbReference type="InterPro" id="IPR043145">
    <property type="entry name" value="Znf_ZZ_sf"/>
</dbReference>
<dbReference type="InterPro" id="IPR001584">
    <property type="entry name" value="Integrase_cat-core"/>
</dbReference>
<feature type="domain" description="CBP/p300-type HAT" evidence="19">
    <location>
        <begin position="642"/>
        <end position="1052"/>
    </location>
</feature>
<reference evidence="20 21" key="1">
    <citation type="submission" date="2019-05" db="EMBL/GenBank/DDBJ databases">
        <title>Mikania micrantha, genome provides insights into the molecular mechanism of rapid growth.</title>
        <authorList>
            <person name="Liu B."/>
        </authorList>
    </citation>
    <scope>NUCLEOTIDE SEQUENCE [LARGE SCALE GENOMIC DNA]</scope>
    <source>
        <strain evidence="20">NLD-2019</strain>
        <tissue evidence="20">Leaf</tissue>
    </source>
</reference>
<keyword evidence="10" id="KW-0804">Transcription</keyword>
<dbReference type="InterPro" id="IPR013083">
    <property type="entry name" value="Znf_RING/FYVE/PHD"/>
</dbReference>
<dbReference type="PROSITE" id="PS51727">
    <property type="entry name" value="CBP_P300_HAT"/>
    <property type="match status" value="1"/>
</dbReference>
<dbReference type="OrthoDB" id="899at2759"/>
<dbReference type="SUPFAM" id="SSF50998">
    <property type="entry name" value="Quinoprotein alcohol dehydrogenase-like"/>
    <property type="match status" value="1"/>
</dbReference>
<dbReference type="Pfam" id="PF24626">
    <property type="entry name" value="SH3_Tf2-1"/>
    <property type="match status" value="1"/>
</dbReference>
<dbReference type="SUPFAM" id="SSF53098">
    <property type="entry name" value="Ribonuclease H-like"/>
    <property type="match status" value="1"/>
</dbReference>
<dbReference type="Gene3D" id="2.130.10.10">
    <property type="entry name" value="YVTN repeat-like/Quinoprotein amine dehydrogenase"/>
    <property type="match status" value="1"/>
</dbReference>
<dbReference type="InterPro" id="IPR000433">
    <property type="entry name" value="Znf_ZZ"/>
</dbReference>
<evidence type="ECO:0000259" key="16">
    <source>
        <dbReference type="PROSITE" id="PS50134"/>
    </source>
</evidence>
<dbReference type="SUPFAM" id="SSF57850">
    <property type="entry name" value="RING/U-box"/>
    <property type="match status" value="2"/>
</dbReference>
<dbReference type="PROSITE" id="PS50994">
    <property type="entry name" value="INTEGRASE"/>
    <property type="match status" value="1"/>
</dbReference>
<keyword evidence="8" id="KW-0805">Transcription regulation</keyword>
<feature type="domain" description="ZZ-type" evidence="17">
    <location>
        <begin position="934"/>
        <end position="997"/>
    </location>
</feature>
<dbReference type="EC" id="2.3.1.48" evidence="2"/>
<accession>A0A5N6Q6E5</accession>
<evidence type="ECO:0000256" key="15">
    <source>
        <dbReference type="SAM" id="MobiDB-lite"/>
    </source>
</evidence>
<evidence type="ECO:0000256" key="10">
    <source>
        <dbReference type="ARBA" id="ARBA00023163"/>
    </source>
</evidence>
<organism evidence="20 21">
    <name type="scientific">Mikania micrantha</name>
    <name type="common">bitter vine</name>
    <dbReference type="NCBI Taxonomy" id="192012"/>
    <lineage>
        <taxon>Eukaryota</taxon>
        <taxon>Viridiplantae</taxon>
        <taxon>Streptophyta</taxon>
        <taxon>Embryophyta</taxon>
        <taxon>Tracheophyta</taxon>
        <taxon>Spermatophyta</taxon>
        <taxon>Magnoliopsida</taxon>
        <taxon>eudicotyledons</taxon>
        <taxon>Gunneridae</taxon>
        <taxon>Pentapetalae</taxon>
        <taxon>asterids</taxon>
        <taxon>campanulids</taxon>
        <taxon>Asterales</taxon>
        <taxon>Asteraceae</taxon>
        <taxon>Asteroideae</taxon>
        <taxon>Heliantheae alliance</taxon>
        <taxon>Eupatorieae</taxon>
        <taxon>Mikania</taxon>
    </lineage>
</organism>
<feature type="compositionally biased region" description="Gly residues" evidence="15">
    <location>
        <begin position="61"/>
        <end position="74"/>
    </location>
</feature>
<dbReference type="GO" id="GO:0005667">
    <property type="term" value="C:transcription regulator complex"/>
    <property type="evidence" value="ECO:0007669"/>
    <property type="project" value="TreeGrafter"/>
</dbReference>
<dbReference type="GO" id="GO:0004402">
    <property type="term" value="F:histone acetyltransferase activity"/>
    <property type="evidence" value="ECO:0007669"/>
    <property type="project" value="InterPro"/>
</dbReference>
<evidence type="ECO:0000313" key="20">
    <source>
        <dbReference type="EMBL" id="KAD7479438.1"/>
    </source>
</evidence>
<dbReference type="Pfam" id="PF08214">
    <property type="entry name" value="HAT_KAT11"/>
    <property type="match status" value="1"/>
</dbReference>
<dbReference type="Gene3D" id="3.30.60.90">
    <property type="match status" value="1"/>
</dbReference>
<sequence>MKTPLIRPSSLLYTEDVKWLIRVMRWWNKRRLFPVLFSFTSLHTSANLPRSETRQWEKRQGGGGAGGSDGGGGGGGGGWWRRLLSPEANADENRYAENKCDFGLVVGALWLLLLAASNQGHVADRFKNNIGVGDPRKEEGFAGNLHKKRRVANFIQQEVQDANLHQIISSHSSLPDLLVSSSFLVSNSFFSHENDMNLGCGSAYNEYIHNVAYGGGMNIISPLNVKQSDLDIITSPEQASTITACSYGDMISDTEAFDSITAKNSFQQRPFHNSKYRSFTGNKRSAYNMDHPLISVDDVQSPSPYPNSCNIQQSFQKLPEANDSVQNISNNQDSFQPQIQDQQHFGLESSSDAFSFKVLSAYVMYKDMPADLKKEVSFRDYMHAAECQENLCKCHLYHELSSHFDKCTDSNCNVCGPARSLCGNTGNFEVESRKRKSDQSESIDNIGSASTGALLDALPTKYPKLESSMVGEDAMDDDQIRKIDGAHVQQESSVVTQSDNFVNNELKHANLESLIVEEDTMDDNQRRKVNGDGQQELTLVNQSNNIINHERMKPPQGSHGNNILLRGYGYSIPKSNLQKAKNDEEREDSWVLCDKCQCWQHRICGLYNDEKDVEGKAEYICPKCYLEEIESGIRVPLPQTTASGAKDLPTTNLSDHIEQRLSKPGAEDLVVRVVVSVEKQLEVRQKFINILHGEDYPSGFTYRSKLIFLFQKIEGVDVCLFGMCVQEFGSECGGPNQRCVYISYLDSVKYFRPERKCVTGESLRTFVYHEILTGYLEYCKRRGFATCYIWACPLIKGEDYIFYCHPETQRTPKQDKLRQWYKSMLKKATEDNVVVDHTNLYNQFFVPGGEGNMKITAARLPYFDGDYWSGAAENIVRKLEVEETAGGLQSKLPNKRILKAMGQDKIDIAVMDVLVMQKLGQTILPVKENFMIVHLQYVCTHCHEVILSGSRWSCSHCKKIQLCSRCFNADKNISESKLHVCHSGERSQLYEVVVNDVTLDTKDTDDVFVNSFFETRDAFLNKCQKSHFQFDTLSRAKYSSMMILYHLIYKPVIKPTCTACHTDVVVELCWQCDTCAKYYICESCYKMRHGAYHPHRLNPPSMDFDCGSKSQQFQMQKDRMLKFVLDTLMHASECERIPCAYRECNIMRRLFYHAARCSVKARGGCKFCQRVWTILKLHSQICTDSDCKIPRCMDIKKHKEMLAALPTDQQITMNNQHEVAAERTGTDCYFQQTIEAFRSSLTMIPFLTLYVFILTSAALDLPELPSYQHLVSGSFSESFDRNHSNDGKKNNGTTKVGNGMSLDMGKYGNMYNIQELDTLPHDTNLSHSVVTHKNDNVNDVLNQDMEIEITVNDQDKFGKDAEHEDTTQLRIILGIEGPYLSSVVMIHVETLKWNSIELNQNQANQKEEINVLDQEVTTNQEIEFLNFNRKIDVTSLHNSIVRIEFLKVNEKNVVSGLFGAIVSNSTIQHSNIKNIITNDREDLESKYSLQFIKLEYAHHEFGFLVEYWEKALHISLQYTANDKLRFENLEIWMYQIHIRLFLFYTLIFDGCCYYRTDGRAANQVKLIYGSIKGKGNIWLSKKYGKKFKDLGQYYEMWIVYFQELKSQGHNLVVIGVTFQDSHSKTLVIVQKLLVQALKRVAGPHTTMDREIYLVAENRVLKINTTNIIPESAGEVFLGPETGLEGMQEIVGLTVSISTSCVIINIHKRGLFGYKFDGRLNWSTGPMISRMGYRQGCRKNITSCYFLSAPVIDFCDANFYISNNQGELYSVSVTSPHFKWIQDLSSLKRNFTITAGNNGQLYVTVPARSIILALDVLTGTVLWQKIIGPFSSQDSAPIVDINGWISIGSLDGFLYSISPSGFVKIFPPRNNLNTVIQVKPVLDCSGYAIYISRTKMEGKISRANDENTFVSAMKPLKTIFTLLVPATGAVLWSESYPGSVSNFFFESDLRLFAVDERLLLAFLSLSSNSTGQKLSASCSMTDIKKVSIYTDNCVDYKFYMKVMIFNHPIINKPPLVLQSSLRLQKKVFDRTITELEKKTAEGSSTNEMLEKLGDLVKEREGIERKLSTTYSLGRDATSPQSSSLIPLSDKKTKSLSFKTGQKGVLISPTVSDTSSKDYSSNEEKTISYGKALMEPESSSDDGGDHEPIVEAQGVEIIDVGGDLHGGSSSSMRKRTISLNKNVGSSEHGVPLNIISDRDGRFISHFWKSLQSLLGTQLNLSTAYHPQTDGQSERTIQTLEDMLRCCVIDFGGNWDNHLPLIEFSYNNSYHTSINMAPFEALYGRKCRSPVCWNELGEAQITGPELVQKTTNKILRIRENLTTARSRQKSYADKRRKPLEFQVNDMVLLKVSPWKGVVRFGKKGKLAPRYVGPFKILERIGKVAYRLELPQELSNVHSTFHVSNLKKCLADENLHISLDEVTVDETMHFVEKPVKIVDRELKKLKNKRIPIVLVKWDSKRGPELTWEREDQMKTKYPYLFNQ</sequence>
<dbReference type="InterPro" id="IPR011047">
    <property type="entry name" value="Quinoprotein_ADH-like_sf"/>
</dbReference>
<dbReference type="PROSITE" id="PS50135">
    <property type="entry name" value="ZF_ZZ_2"/>
    <property type="match status" value="2"/>
</dbReference>
<dbReference type="PROSITE" id="PS50134">
    <property type="entry name" value="ZF_TAZ"/>
    <property type="match status" value="1"/>
</dbReference>
<dbReference type="GO" id="GO:0000123">
    <property type="term" value="C:histone acetyltransferase complex"/>
    <property type="evidence" value="ECO:0007669"/>
    <property type="project" value="TreeGrafter"/>
</dbReference>
<evidence type="ECO:0000256" key="4">
    <source>
        <dbReference type="ARBA" id="ARBA00022723"/>
    </source>
</evidence>
<dbReference type="GO" id="GO:0031490">
    <property type="term" value="F:chromatin DNA binding"/>
    <property type="evidence" value="ECO:0007669"/>
    <property type="project" value="TreeGrafter"/>
</dbReference>
<dbReference type="EMBL" id="SZYD01000001">
    <property type="protein sequence ID" value="KAD7479438.1"/>
    <property type="molecule type" value="Genomic_DNA"/>
</dbReference>
<evidence type="ECO:0000256" key="14">
    <source>
        <dbReference type="PROSITE-ProRule" id="PRU00228"/>
    </source>
</evidence>
<feature type="domain" description="Integrase catalytic" evidence="18">
    <location>
        <begin position="2186"/>
        <end position="2283"/>
    </location>
</feature>
<dbReference type="InterPro" id="IPR035898">
    <property type="entry name" value="TAZ_dom_sf"/>
</dbReference>
<feature type="region of interest" description="Disordered" evidence="15">
    <location>
        <begin position="1278"/>
        <end position="1297"/>
    </location>
</feature>
<evidence type="ECO:0000256" key="3">
    <source>
        <dbReference type="ARBA" id="ARBA00022679"/>
    </source>
</evidence>
<dbReference type="Gene3D" id="3.30.420.10">
    <property type="entry name" value="Ribonuclease H-like superfamily/Ribonuclease H"/>
    <property type="match status" value="1"/>
</dbReference>
<evidence type="ECO:0000256" key="11">
    <source>
        <dbReference type="ARBA" id="ARBA00023242"/>
    </source>
</evidence>
<dbReference type="SUPFAM" id="SSF57903">
    <property type="entry name" value="FYVE/PHD zinc finger"/>
    <property type="match status" value="1"/>
</dbReference>
<dbReference type="SMART" id="SM00291">
    <property type="entry name" value="ZnF_ZZ"/>
    <property type="match status" value="2"/>
</dbReference>
<evidence type="ECO:0000256" key="8">
    <source>
        <dbReference type="ARBA" id="ARBA00023015"/>
    </source>
</evidence>
<evidence type="ECO:0000313" key="21">
    <source>
        <dbReference type="Proteomes" id="UP000326396"/>
    </source>
</evidence>
<keyword evidence="4" id="KW-0479">Metal-binding</keyword>
<evidence type="ECO:0000259" key="17">
    <source>
        <dbReference type="PROSITE" id="PS50135"/>
    </source>
</evidence>
<dbReference type="InterPro" id="IPR015943">
    <property type="entry name" value="WD40/YVTN_repeat-like_dom_sf"/>
</dbReference>
<dbReference type="PANTHER" id="PTHR13808:SF60">
    <property type="entry name" value="HISTONE ACETYLTRANSFERASE"/>
    <property type="match status" value="1"/>
</dbReference>
<proteinExistence type="predicted"/>
<evidence type="ECO:0000256" key="9">
    <source>
        <dbReference type="ARBA" id="ARBA00023159"/>
    </source>
</evidence>
<evidence type="ECO:0000256" key="12">
    <source>
        <dbReference type="ARBA" id="ARBA00023315"/>
    </source>
</evidence>